<evidence type="ECO:0000313" key="2">
    <source>
        <dbReference type="Proteomes" id="UP001224661"/>
    </source>
</evidence>
<gene>
    <name evidence="1" type="ORF">QIS99_00040</name>
</gene>
<sequence>MALGVAVVGVLGTLLSALLTQRASDRSRRYELEQAERQRLEDLAAQRHETVKEQRRAAYVMLNKAARQYQTALTDHLHVLLRGEDRQDARAQLDEARSVHRDCYAEAQLIVPDPVLDLAGRVNKSLNATYGMIKRLDNGTPRPGDSLDAVQASADASWDLLRQVRHRMRSDLGVVDAE</sequence>
<comment type="caution">
    <text evidence="1">The sequence shown here is derived from an EMBL/GenBank/DDBJ whole genome shotgun (WGS) entry which is preliminary data.</text>
</comment>
<proteinExistence type="predicted"/>
<dbReference type="Proteomes" id="UP001224661">
    <property type="component" value="Unassembled WGS sequence"/>
</dbReference>
<dbReference type="EMBL" id="JASCIR010000001">
    <property type="protein sequence ID" value="MDI3384620.1"/>
    <property type="molecule type" value="Genomic_DNA"/>
</dbReference>
<dbReference type="RefSeq" id="WP_282509066.1">
    <property type="nucleotide sequence ID" value="NZ_JASCIR010000001.1"/>
</dbReference>
<keyword evidence="2" id="KW-1185">Reference proteome</keyword>
<name>A0ABT6RJL3_9ACTN</name>
<reference evidence="1 2" key="1">
    <citation type="submission" date="2023-05" db="EMBL/GenBank/DDBJ databases">
        <title>Draft genome sequence of Streptomyces sp. B-S-A8 isolated from a cave soil in Thailand.</title>
        <authorList>
            <person name="Chamroensaksri N."/>
            <person name="Muangham S."/>
        </authorList>
    </citation>
    <scope>NUCLEOTIDE SEQUENCE [LARGE SCALE GENOMIC DNA]</scope>
    <source>
        <strain evidence="1 2">B-S-A8</strain>
    </source>
</reference>
<organism evidence="1 2">
    <name type="scientific">Streptomyces solicavernae</name>
    <dbReference type="NCBI Taxonomy" id="3043614"/>
    <lineage>
        <taxon>Bacteria</taxon>
        <taxon>Bacillati</taxon>
        <taxon>Actinomycetota</taxon>
        <taxon>Actinomycetes</taxon>
        <taxon>Kitasatosporales</taxon>
        <taxon>Streptomycetaceae</taxon>
        <taxon>Streptomyces</taxon>
    </lineage>
</organism>
<protein>
    <submittedName>
        <fullName evidence="1">Uncharacterized protein</fullName>
    </submittedName>
</protein>
<accession>A0ABT6RJL3</accession>
<evidence type="ECO:0000313" key="1">
    <source>
        <dbReference type="EMBL" id="MDI3384620.1"/>
    </source>
</evidence>